<evidence type="ECO:0000256" key="6">
    <source>
        <dbReference type="ARBA" id="ARBA00023125"/>
    </source>
</evidence>
<dbReference type="PANTHER" id="PTHR32071:SF21">
    <property type="entry name" value="TRANSCRIPTIONAL REGULATORY PROTEIN FLGR"/>
    <property type="match status" value="1"/>
</dbReference>
<feature type="domain" description="Sigma-54 factor interaction" evidence="9">
    <location>
        <begin position="133"/>
        <end position="361"/>
    </location>
</feature>
<accession>A0A2S6HAC8</accession>
<evidence type="ECO:0000313" key="11">
    <source>
        <dbReference type="EMBL" id="PPK74452.1"/>
    </source>
</evidence>
<keyword evidence="4" id="KW-0902">Two-component regulatory system</keyword>
<dbReference type="PANTHER" id="PTHR32071">
    <property type="entry name" value="TRANSCRIPTIONAL REGULATORY PROTEIN"/>
    <property type="match status" value="1"/>
</dbReference>
<dbReference type="AlphaFoldDB" id="A0A2S6HAC8"/>
<dbReference type="InterPro" id="IPR025662">
    <property type="entry name" value="Sigma_54_int_dom_ATP-bd_1"/>
</dbReference>
<dbReference type="PROSITE" id="PS00688">
    <property type="entry name" value="SIGMA54_INTERACT_3"/>
    <property type="match status" value="1"/>
</dbReference>
<dbReference type="InterPro" id="IPR027417">
    <property type="entry name" value="P-loop_NTPase"/>
</dbReference>
<dbReference type="InterPro" id="IPR025943">
    <property type="entry name" value="Sigma_54_int_dom_ATP-bd_2"/>
</dbReference>
<dbReference type="GO" id="GO:0043565">
    <property type="term" value="F:sequence-specific DNA binding"/>
    <property type="evidence" value="ECO:0007669"/>
    <property type="project" value="InterPro"/>
</dbReference>
<dbReference type="InterPro" id="IPR001789">
    <property type="entry name" value="Sig_transdc_resp-reg_receiver"/>
</dbReference>
<dbReference type="InterPro" id="IPR002078">
    <property type="entry name" value="Sigma_54_int"/>
</dbReference>
<feature type="domain" description="Response regulatory" evidence="10">
    <location>
        <begin position="5"/>
        <end position="119"/>
    </location>
</feature>
<dbReference type="GO" id="GO:0005524">
    <property type="term" value="F:ATP binding"/>
    <property type="evidence" value="ECO:0007669"/>
    <property type="project" value="UniProtKB-KW"/>
</dbReference>
<gene>
    <name evidence="11" type="ORF">B0F87_10998</name>
</gene>
<dbReference type="InterPro" id="IPR003593">
    <property type="entry name" value="AAA+_ATPase"/>
</dbReference>
<evidence type="ECO:0000313" key="12">
    <source>
        <dbReference type="Proteomes" id="UP000240010"/>
    </source>
</evidence>
<dbReference type="Pfam" id="PF02954">
    <property type="entry name" value="HTH_8"/>
    <property type="match status" value="1"/>
</dbReference>
<evidence type="ECO:0000256" key="2">
    <source>
        <dbReference type="ARBA" id="ARBA00022741"/>
    </source>
</evidence>
<dbReference type="FunFam" id="3.40.50.2300:FF:000018">
    <property type="entry name" value="DNA-binding transcriptional regulator NtrC"/>
    <property type="match status" value="1"/>
</dbReference>
<dbReference type="InterPro" id="IPR025944">
    <property type="entry name" value="Sigma_54_int_dom_CS"/>
</dbReference>
<protein>
    <submittedName>
        <fullName evidence="11">Two-component system response regulator FlrC</fullName>
    </submittedName>
</protein>
<dbReference type="SUPFAM" id="SSF46689">
    <property type="entry name" value="Homeodomain-like"/>
    <property type="match status" value="1"/>
</dbReference>
<dbReference type="InterPro" id="IPR011006">
    <property type="entry name" value="CheY-like_superfamily"/>
</dbReference>
<keyword evidence="7" id="KW-0804">Transcription</keyword>
<organism evidence="11 12">
    <name type="scientific">Methylobacter tundripaludum</name>
    <dbReference type="NCBI Taxonomy" id="173365"/>
    <lineage>
        <taxon>Bacteria</taxon>
        <taxon>Pseudomonadati</taxon>
        <taxon>Pseudomonadota</taxon>
        <taxon>Gammaproteobacteria</taxon>
        <taxon>Methylococcales</taxon>
        <taxon>Methylococcaceae</taxon>
        <taxon>Methylobacter</taxon>
    </lineage>
</organism>
<keyword evidence="3" id="KW-0067">ATP-binding</keyword>
<evidence type="ECO:0000256" key="8">
    <source>
        <dbReference type="PROSITE-ProRule" id="PRU00169"/>
    </source>
</evidence>
<dbReference type="Pfam" id="PF00158">
    <property type="entry name" value="Sigma54_activat"/>
    <property type="match status" value="1"/>
</dbReference>
<proteinExistence type="predicted"/>
<evidence type="ECO:0000256" key="5">
    <source>
        <dbReference type="ARBA" id="ARBA00023015"/>
    </source>
</evidence>
<feature type="modified residue" description="4-aspartylphosphate" evidence="8">
    <location>
        <position position="54"/>
    </location>
</feature>
<dbReference type="EMBL" id="PTIZ01000009">
    <property type="protein sequence ID" value="PPK74452.1"/>
    <property type="molecule type" value="Genomic_DNA"/>
</dbReference>
<dbReference type="InterPro" id="IPR002197">
    <property type="entry name" value="HTH_Fis"/>
</dbReference>
<comment type="caution">
    <text evidence="11">The sequence shown here is derived from an EMBL/GenBank/DDBJ whole genome shotgun (WGS) entry which is preliminary data.</text>
</comment>
<dbReference type="PROSITE" id="PS00676">
    <property type="entry name" value="SIGMA54_INTERACT_2"/>
    <property type="match status" value="1"/>
</dbReference>
<dbReference type="FunFam" id="3.40.50.300:FF:000006">
    <property type="entry name" value="DNA-binding transcriptional regulator NtrC"/>
    <property type="match status" value="1"/>
</dbReference>
<dbReference type="SUPFAM" id="SSF52172">
    <property type="entry name" value="CheY-like"/>
    <property type="match status" value="1"/>
</dbReference>
<dbReference type="SUPFAM" id="SSF52540">
    <property type="entry name" value="P-loop containing nucleoside triphosphate hydrolases"/>
    <property type="match status" value="1"/>
</dbReference>
<dbReference type="Gene3D" id="3.40.50.2300">
    <property type="match status" value="1"/>
</dbReference>
<keyword evidence="6" id="KW-0238">DNA-binding</keyword>
<evidence type="ECO:0000259" key="9">
    <source>
        <dbReference type="PROSITE" id="PS50045"/>
    </source>
</evidence>
<dbReference type="GO" id="GO:0000160">
    <property type="term" value="P:phosphorelay signal transduction system"/>
    <property type="evidence" value="ECO:0007669"/>
    <property type="project" value="UniProtKB-KW"/>
</dbReference>
<evidence type="ECO:0000256" key="3">
    <source>
        <dbReference type="ARBA" id="ARBA00022840"/>
    </source>
</evidence>
<dbReference type="Gene3D" id="1.10.10.60">
    <property type="entry name" value="Homeodomain-like"/>
    <property type="match status" value="1"/>
</dbReference>
<dbReference type="Pfam" id="PF00072">
    <property type="entry name" value="Response_reg"/>
    <property type="match status" value="1"/>
</dbReference>
<dbReference type="PROSITE" id="PS00675">
    <property type="entry name" value="SIGMA54_INTERACT_1"/>
    <property type="match status" value="1"/>
</dbReference>
<dbReference type="Proteomes" id="UP000240010">
    <property type="component" value="Unassembled WGS sequence"/>
</dbReference>
<dbReference type="Pfam" id="PF25601">
    <property type="entry name" value="AAA_lid_14"/>
    <property type="match status" value="1"/>
</dbReference>
<dbReference type="InterPro" id="IPR058031">
    <property type="entry name" value="AAA_lid_NorR"/>
</dbReference>
<dbReference type="CDD" id="cd00009">
    <property type="entry name" value="AAA"/>
    <property type="match status" value="1"/>
</dbReference>
<keyword evidence="1 8" id="KW-0597">Phosphoprotein</keyword>
<dbReference type="Gene3D" id="3.40.50.300">
    <property type="entry name" value="P-loop containing nucleotide triphosphate hydrolases"/>
    <property type="match status" value="1"/>
</dbReference>
<dbReference type="SMART" id="SM00448">
    <property type="entry name" value="REC"/>
    <property type="match status" value="1"/>
</dbReference>
<dbReference type="Gene3D" id="1.10.8.60">
    <property type="match status" value="1"/>
</dbReference>
<name>A0A2S6HAC8_9GAMM</name>
<dbReference type="RefSeq" id="WP_104429800.1">
    <property type="nucleotide sequence ID" value="NZ_PTIZ01000009.1"/>
</dbReference>
<evidence type="ECO:0000256" key="7">
    <source>
        <dbReference type="ARBA" id="ARBA00023163"/>
    </source>
</evidence>
<sequence>MKQYDVLVVEDDLSLCEALCDTLEISGYRVISARNGTEALIKLELSQFKLVVSDVQMPVMDGFQLLKNMQHKYSETPVLLMTAFGTIPKAVEAMQAGASDYLIKPFDAQALVSKVADYVVANPSAANTADNERVVQDESMKKLYALTAKVAKTDVTVLLQGESGTGKEVIARYIHQNSTYQHGPFVAVNCAAIPENMLEAMLFGYEKGAYTGAVQAMPGKFEQAQGGTLLLDEIAEMDLGLQAKLLRVLQEKEVERLGSHKKIKLNVRILAATNQKLKEQMEQGRFREDLYYRLNVFPINIPPLRNRPGDILPLAQELMQRHRPEGKKLPEFDNEAVEKMSAYSWPGNVRELDNVVQRALILRTGDKITVDDLVFEDAGSMMNMIDKSSSVGTVEGVRDSYRIDIKDERQDVGGLGEGVRSAEESIILQTLQMENGSRKITAEKLGISPRTLRYKMARMKDSGVIISC</sequence>
<dbReference type="GO" id="GO:0006355">
    <property type="term" value="P:regulation of DNA-templated transcription"/>
    <property type="evidence" value="ECO:0007669"/>
    <property type="project" value="InterPro"/>
</dbReference>
<reference evidence="11 12" key="1">
    <citation type="submission" date="2018-02" db="EMBL/GenBank/DDBJ databases">
        <title>Subsurface microbial communities from deep shales in Ohio and West Virginia, USA.</title>
        <authorList>
            <person name="Wrighton K."/>
        </authorList>
    </citation>
    <scope>NUCLEOTIDE SEQUENCE [LARGE SCALE GENOMIC DNA]</scope>
    <source>
        <strain evidence="11 12">OWC-DMM</strain>
    </source>
</reference>
<keyword evidence="2" id="KW-0547">Nucleotide-binding</keyword>
<dbReference type="PROSITE" id="PS50110">
    <property type="entry name" value="RESPONSE_REGULATORY"/>
    <property type="match status" value="1"/>
</dbReference>
<dbReference type="InterPro" id="IPR009057">
    <property type="entry name" value="Homeodomain-like_sf"/>
</dbReference>
<evidence type="ECO:0000259" key="10">
    <source>
        <dbReference type="PROSITE" id="PS50110"/>
    </source>
</evidence>
<evidence type="ECO:0000256" key="1">
    <source>
        <dbReference type="ARBA" id="ARBA00022553"/>
    </source>
</evidence>
<evidence type="ECO:0000256" key="4">
    <source>
        <dbReference type="ARBA" id="ARBA00023012"/>
    </source>
</evidence>
<keyword evidence="5" id="KW-0805">Transcription regulation</keyword>
<dbReference type="SMART" id="SM00382">
    <property type="entry name" value="AAA"/>
    <property type="match status" value="1"/>
</dbReference>
<dbReference type="PROSITE" id="PS50045">
    <property type="entry name" value="SIGMA54_INTERACT_4"/>
    <property type="match status" value="1"/>
</dbReference>